<keyword evidence="2" id="KW-1185">Reference proteome</keyword>
<accession>A0A6A6UBE9</accession>
<sequence>MRHVANVQLDINARTHNKYRDYMTCKMLQVPFPPTATISKRLIEGPNRLKTITLAEIMFGDMRWVALRIRQDVCRDITTIIRPSKPDQGIGGDMAMLLDFNLKPLSVLFRGGIKGSFELNTEVARPSETR</sequence>
<evidence type="ECO:0000313" key="1">
    <source>
        <dbReference type="EMBL" id="KAF2669575.1"/>
    </source>
</evidence>
<evidence type="ECO:0000313" key="2">
    <source>
        <dbReference type="Proteomes" id="UP000799302"/>
    </source>
</evidence>
<gene>
    <name evidence="1" type="ORF">BT63DRAFT_413990</name>
</gene>
<proteinExistence type="predicted"/>
<name>A0A6A6UBE9_9PEZI</name>
<reference evidence="1" key="1">
    <citation type="journal article" date="2020" name="Stud. Mycol.">
        <title>101 Dothideomycetes genomes: a test case for predicting lifestyles and emergence of pathogens.</title>
        <authorList>
            <person name="Haridas S."/>
            <person name="Albert R."/>
            <person name="Binder M."/>
            <person name="Bloem J."/>
            <person name="Labutti K."/>
            <person name="Salamov A."/>
            <person name="Andreopoulos B."/>
            <person name="Baker S."/>
            <person name="Barry K."/>
            <person name="Bills G."/>
            <person name="Bluhm B."/>
            <person name="Cannon C."/>
            <person name="Castanera R."/>
            <person name="Culley D."/>
            <person name="Daum C."/>
            <person name="Ezra D."/>
            <person name="Gonzalez J."/>
            <person name="Henrissat B."/>
            <person name="Kuo A."/>
            <person name="Liang C."/>
            <person name="Lipzen A."/>
            <person name="Lutzoni F."/>
            <person name="Magnuson J."/>
            <person name="Mondo S."/>
            <person name="Nolan M."/>
            <person name="Ohm R."/>
            <person name="Pangilinan J."/>
            <person name="Park H.-J."/>
            <person name="Ramirez L."/>
            <person name="Alfaro M."/>
            <person name="Sun H."/>
            <person name="Tritt A."/>
            <person name="Yoshinaga Y."/>
            <person name="Zwiers L.-H."/>
            <person name="Turgeon B."/>
            <person name="Goodwin S."/>
            <person name="Spatafora J."/>
            <person name="Crous P."/>
            <person name="Grigoriev I."/>
        </authorList>
    </citation>
    <scope>NUCLEOTIDE SEQUENCE</scope>
    <source>
        <strain evidence="1">CBS 115976</strain>
    </source>
</reference>
<dbReference type="Proteomes" id="UP000799302">
    <property type="component" value="Unassembled WGS sequence"/>
</dbReference>
<dbReference type="EMBL" id="MU004235">
    <property type="protein sequence ID" value="KAF2669575.1"/>
    <property type="molecule type" value="Genomic_DNA"/>
</dbReference>
<protein>
    <submittedName>
        <fullName evidence="1">Uncharacterized protein</fullName>
    </submittedName>
</protein>
<organism evidence="1 2">
    <name type="scientific">Microthyrium microscopicum</name>
    <dbReference type="NCBI Taxonomy" id="703497"/>
    <lineage>
        <taxon>Eukaryota</taxon>
        <taxon>Fungi</taxon>
        <taxon>Dikarya</taxon>
        <taxon>Ascomycota</taxon>
        <taxon>Pezizomycotina</taxon>
        <taxon>Dothideomycetes</taxon>
        <taxon>Dothideomycetes incertae sedis</taxon>
        <taxon>Microthyriales</taxon>
        <taxon>Microthyriaceae</taxon>
        <taxon>Microthyrium</taxon>
    </lineage>
</organism>
<dbReference type="AlphaFoldDB" id="A0A6A6UBE9"/>